<keyword evidence="2" id="KW-1185">Reference proteome</keyword>
<reference evidence="1 2" key="1">
    <citation type="journal article" date="2024" name="G3 (Bethesda)">
        <title>Genome assembly of Hibiscus sabdariffa L. provides insights into metabolisms of medicinal natural products.</title>
        <authorList>
            <person name="Kim T."/>
        </authorList>
    </citation>
    <scope>NUCLEOTIDE SEQUENCE [LARGE SCALE GENOMIC DNA]</scope>
    <source>
        <strain evidence="1">TK-2024</strain>
        <tissue evidence="1">Old leaves</tissue>
    </source>
</reference>
<accession>A0ABR2TD68</accession>
<dbReference type="EMBL" id="JBBPBN010000006">
    <property type="protein sequence ID" value="KAK9035426.1"/>
    <property type="molecule type" value="Genomic_DNA"/>
</dbReference>
<dbReference type="Gene3D" id="3.40.1190.10">
    <property type="entry name" value="Mur-like, catalytic domain"/>
    <property type="match status" value="1"/>
</dbReference>
<evidence type="ECO:0000313" key="1">
    <source>
        <dbReference type="EMBL" id="KAK9035426.1"/>
    </source>
</evidence>
<evidence type="ECO:0000313" key="2">
    <source>
        <dbReference type="Proteomes" id="UP001396334"/>
    </source>
</evidence>
<sequence>MKSFQLESKQWFSSYTEEPELKSFIQYIDSLKNFEKSDIPKDASNDSDDGFDLDPLQLICRTSYIQKVILLVVRLVGRVRELVSSNTLNSIFSRIKQRLDEAIVLENGCLSHFEVLTIVAFALFAQENVDIAIIELILGGPFLPHIDCILRERASSMSSPIISASHGGIRTTVKVISMFKGRPS</sequence>
<gene>
    <name evidence="1" type="ORF">V6N11_077466</name>
</gene>
<dbReference type="SUPFAM" id="SSF53623">
    <property type="entry name" value="MurD-like peptide ligases, catalytic domain"/>
    <property type="match status" value="1"/>
</dbReference>
<comment type="caution">
    <text evidence="1">The sequence shown here is derived from an EMBL/GenBank/DDBJ whole genome shotgun (WGS) entry which is preliminary data.</text>
</comment>
<name>A0ABR2TD68_9ROSI</name>
<organism evidence="1 2">
    <name type="scientific">Hibiscus sabdariffa</name>
    <name type="common">roselle</name>
    <dbReference type="NCBI Taxonomy" id="183260"/>
    <lineage>
        <taxon>Eukaryota</taxon>
        <taxon>Viridiplantae</taxon>
        <taxon>Streptophyta</taxon>
        <taxon>Embryophyta</taxon>
        <taxon>Tracheophyta</taxon>
        <taxon>Spermatophyta</taxon>
        <taxon>Magnoliopsida</taxon>
        <taxon>eudicotyledons</taxon>
        <taxon>Gunneridae</taxon>
        <taxon>Pentapetalae</taxon>
        <taxon>rosids</taxon>
        <taxon>malvids</taxon>
        <taxon>Malvales</taxon>
        <taxon>Malvaceae</taxon>
        <taxon>Malvoideae</taxon>
        <taxon>Hibiscus</taxon>
    </lineage>
</organism>
<dbReference type="Proteomes" id="UP001396334">
    <property type="component" value="Unassembled WGS sequence"/>
</dbReference>
<proteinExistence type="predicted"/>
<protein>
    <submittedName>
        <fullName evidence="1">Uncharacterized protein</fullName>
    </submittedName>
</protein>
<dbReference type="InterPro" id="IPR036565">
    <property type="entry name" value="Mur-like_cat_sf"/>
</dbReference>